<gene>
    <name evidence="1" type="ORF">CCON33237_0393</name>
</gene>
<evidence type="ECO:0000313" key="1">
    <source>
        <dbReference type="EMBL" id="ALF47100.1"/>
    </source>
</evidence>
<evidence type="ECO:0000313" key="2">
    <source>
        <dbReference type="Proteomes" id="UP000066049"/>
    </source>
</evidence>
<dbReference type="KEGG" id="ccoc:CCON33237_0393"/>
<name>A0A0M5TI96_9BACT</name>
<reference evidence="2" key="1">
    <citation type="submission" date="2015-08" db="EMBL/GenBank/DDBJ databases">
        <title>Comparative genomics of the Campylobacter concisus group.</title>
        <authorList>
            <person name="Miller W.G."/>
            <person name="Yee E."/>
            <person name="Chapman M.H."/>
            <person name="Huynh S."/>
            <person name="Bono J.L."/>
            <person name="On S.L.W."/>
            <person name="St Leger J."/>
            <person name="Foster G."/>
            <person name="Parker C.T."/>
        </authorList>
    </citation>
    <scope>NUCLEOTIDE SEQUENCE [LARGE SCALE GENOMIC DNA]</scope>
    <source>
        <strain evidence="2">ATCC 33237</strain>
    </source>
</reference>
<accession>A0A0M5TI96</accession>
<dbReference type="PATRIC" id="fig|199.248.peg.417"/>
<dbReference type="AlphaFoldDB" id="A0A0M5TI96"/>
<dbReference type="RefSeq" id="WP_054196171.1">
    <property type="nucleotide sequence ID" value="NZ_CP012541.1"/>
</dbReference>
<protein>
    <submittedName>
        <fullName evidence="1">Uncharacterized protein</fullName>
    </submittedName>
</protein>
<dbReference type="EMBL" id="CP012541">
    <property type="protein sequence ID" value="ALF47100.1"/>
    <property type="molecule type" value="Genomic_DNA"/>
</dbReference>
<dbReference type="GeneID" id="28662062"/>
<organism evidence="1 2">
    <name type="scientific">Campylobacter concisus</name>
    <dbReference type="NCBI Taxonomy" id="199"/>
    <lineage>
        <taxon>Bacteria</taxon>
        <taxon>Pseudomonadati</taxon>
        <taxon>Campylobacterota</taxon>
        <taxon>Epsilonproteobacteria</taxon>
        <taxon>Campylobacterales</taxon>
        <taxon>Campylobacteraceae</taxon>
        <taxon>Campylobacter</taxon>
    </lineage>
</organism>
<dbReference type="Proteomes" id="UP000066049">
    <property type="component" value="Chromosome"/>
</dbReference>
<proteinExistence type="predicted"/>
<sequence length="150" mass="17969">MRILKALLLICIFLIADPIEIQIEKKNNQEKYIKDLNLVGDWNIQTERYFIDFILTAGNNWDISFEKNHEILLDNKPREMFWDYDNEKRKISIYNKKEITMYIGDEIIIKEYIGNKCFKAELNKNHKIKMCKTKGIIVNNIKNLIKIEIN</sequence>